<accession>A0A3P5XER0</accession>
<dbReference type="EMBL" id="UXAV01000042">
    <property type="protein sequence ID" value="VDC29851.1"/>
    <property type="molecule type" value="Genomic_DNA"/>
</dbReference>
<proteinExistence type="predicted"/>
<feature type="transmembrane region" description="Helical" evidence="1">
    <location>
        <begin position="103"/>
        <end position="125"/>
    </location>
</feature>
<evidence type="ECO:0000313" key="2">
    <source>
        <dbReference type="EMBL" id="VDC29851.1"/>
    </source>
</evidence>
<dbReference type="Pfam" id="PF11877">
    <property type="entry name" value="DUF3397"/>
    <property type="match status" value="1"/>
</dbReference>
<sequence length="129" mass="14360">MGSVISSTLGAIILFPWIIAFVFLVVMRKMGRSPATVIGLAADTATPFLFLAVYVISRTVIGLETGIYIATIAVLIVIVCSIIERFKVKEFQILHLLRKTWRLYFLVLTGSYFILLLTGIAFKIINYLG</sequence>
<keyword evidence="3" id="KW-1185">Reference proteome</keyword>
<dbReference type="InterPro" id="IPR024515">
    <property type="entry name" value="DUF3397"/>
</dbReference>
<gene>
    <name evidence="2" type="ORF">FILTAD_02403</name>
</gene>
<dbReference type="Proteomes" id="UP000270468">
    <property type="component" value="Unassembled WGS sequence"/>
</dbReference>
<evidence type="ECO:0000256" key="1">
    <source>
        <dbReference type="SAM" id="Phobius"/>
    </source>
</evidence>
<feature type="transmembrane region" description="Helical" evidence="1">
    <location>
        <begin position="38"/>
        <end position="61"/>
    </location>
</feature>
<protein>
    <recommendedName>
        <fullName evidence="4">DUF3397 domain-containing protein</fullName>
    </recommendedName>
</protein>
<dbReference type="OrthoDB" id="2353183at2"/>
<keyword evidence="1" id="KW-0472">Membrane</keyword>
<organism evidence="2 3">
    <name type="scientific">Filibacter tadaridae</name>
    <dbReference type="NCBI Taxonomy" id="2483811"/>
    <lineage>
        <taxon>Bacteria</taxon>
        <taxon>Bacillati</taxon>
        <taxon>Bacillota</taxon>
        <taxon>Bacilli</taxon>
        <taxon>Bacillales</taxon>
        <taxon>Caryophanaceae</taxon>
        <taxon>Filibacter</taxon>
    </lineage>
</organism>
<name>A0A3P5XER0_9BACL</name>
<feature type="transmembrane region" description="Helical" evidence="1">
    <location>
        <begin position="6"/>
        <end position="26"/>
    </location>
</feature>
<reference evidence="2 3" key="1">
    <citation type="submission" date="2018-11" db="EMBL/GenBank/DDBJ databases">
        <authorList>
            <person name="Criscuolo A."/>
        </authorList>
    </citation>
    <scope>NUCLEOTIDE SEQUENCE [LARGE SCALE GENOMIC DNA]</scope>
    <source>
        <strain evidence="2">ATB-66</strain>
    </source>
</reference>
<dbReference type="RefSeq" id="WP_124071009.1">
    <property type="nucleotide sequence ID" value="NZ_CBCRXF010000001.1"/>
</dbReference>
<evidence type="ECO:0000313" key="3">
    <source>
        <dbReference type="Proteomes" id="UP000270468"/>
    </source>
</evidence>
<keyword evidence="1" id="KW-0812">Transmembrane</keyword>
<evidence type="ECO:0008006" key="4">
    <source>
        <dbReference type="Google" id="ProtNLM"/>
    </source>
</evidence>
<keyword evidence="1" id="KW-1133">Transmembrane helix</keyword>
<dbReference type="AlphaFoldDB" id="A0A3P5XER0"/>
<feature type="transmembrane region" description="Helical" evidence="1">
    <location>
        <begin position="67"/>
        <end position="83"/>
    </location>
</feature>